<accession>A0A4C2A9C6</accession>
<dbReference type="EMBL" id="BGZK01002709">
    <property type="protein sequence ID" value="GBP95953.1"/>
    <property type="molecule type" value="Genomic_DNA"/>
</dbReference>
<evidence type="ECO:0000313" key="2">
    <source>
        <dbReference type="EMBL" id="GBP95953.1"/>
    </source>
</evidence>
<dbReference type="Proteomes" id="UP000299102">
    <property type="component" value="Unassembled WGS sequence"/>
</dbReference>
<organism evidence="2 3">
    <name type="scientific">Eumeta variegata</name>
    <name type="common">Bagworm moth</name>
    <name type="synonym">Eumeta japonica</name>
    <dbReference type="NCBI Taxonomy" id="151549"/>
    <lineage>
        <taxon>Eukaryota</taxon>
        <taxon>Metazoa</taxon>
        <taxon>Ecdysozoa</taxon>
        <taxon>Arthropoda</taxon>
        <taxon>Hexapoda</taxon>
        <taxon>Insecta</taxon>
        <taxon>Pterygota</taxon>
        <taxon>Neoptera</taxon>
        <taxon>Endopterygota</taxon>
        <taxon>Lepidoptera</taxon>
        <taxon>Glossata</taxon>
        <taxon>Ditrysia</taxon>
        <taxon>Tineoidea</taxon>
        <taxon>Psychidae</taxon>
        <taxon>Oiketicinae</taxon>
        <taxon>Eumeta</taxon>
    </lineage>
</organism>
<protein>
    <submittedName>
        <fullName evidence="2">Uncharacterized protein</fullName>
    </submittedName>
</protein>
<keyword evidence="3" id="KW-1185">Reference proteome</keyword>
<proteinExistence type="predicted"/>
<reference evidence="2 3" key="1">
    <citation type="journal article" date="2019" name="Commun. Biol.">
        <title>The bagworm genome reveals a unique fibroin gene that provides high tensile strength.</title>
        <authorList>
            <person name="Kono N."/>
            <person name="Nakamura H."/>
            <person name="Ohtoshi R."/>
            <person name="Tomita M."/>
            <person name="Numata K."/>
            <person name="Arakawa K."/>
        </authorList>
    </citation>
    <scope>NUCLEOTIDE SEQUENCE [LARGE SCALE GENOMIC DNA]</scope>
</reference>
<evidence type="ECO:0000313" key="3">
    <source>
        <dbReference type="Proteomes" id="UP000299102"/>
    </source>
</evidence>
<evidence type="ECO:0000256" key="1">
    <source>
        <dbReference type="SAM" id="MobiDB-lite"/>
    </source>
</evidence>
<sequence>MTSLDVTPIPRALDSVNVYSAGESSGRDQLLAHKSRTDRTLAPSGRQQLITAPDVRLLLRERIGDTLTSSAFATCPRVRRRRD</sequence>
<feature type="region of interest" description="Disordered" evidence="1">
    <location>
        <begin position="23"/>
        <end position="45"/>
    </location>
</feature>
<dbReference type="AlphaFoldDB" id="A0A4C2A9C6"/>
<name>A0A4C2A9C6_EUMVA</name>
<gene>
    <name evidence="2" type="ORF">EVAR_100426_1</name>
</gene>
<comment type="caution">
    <text evidence="2">The sequence shown here is derived from an EMBL/GenBank/DDBJ whole genome shotgun (WGS) entry which is preliminary data.</text>
</comment>